<dbReference type="PANTHER" id="PTHR34853">
    <property type="match status" value="1"/>
</dbReference>
<dbReference type="Proteomes" id="UP000654257">
    <property type="component" value="Unassembled WGS sequence"/>
</dbReference>
<evidence type="ECO:0000313" key="3">
    <source>
        <dbReference type="Proteomes" id="UP000654257"/>
    </source>
</evidence>
<dbReference type="AlphaFoldDB" id="A0A917G8W4"/>
<feature type="chain" id="PRO_5037471694" evidence="1">
    <location>
        <begin position="35"/>
        <end position="429"/>
    </location>
</feature>
<name>A0A917G8W4_9NOCA</name>
<keyword evidence="3" id="KW-1185">Reference proteome</keyword>
<reference evidence="2" key="1">
    <citation type="journal article" date="2014" name="Int. J. Syst. Evol. Microbiol.">
        <title>Complete genome sequence of Corynebacterium casei LMG S-19264T (=DSM 44701T), isolated from a smear-ripened cheese.</title>
        <authorList>
            <consortium name="US DOE Joint Genome Institute (JGI-PGF)"/>
            <person name="Walter F."/>
            <person name="Albersmeier A."/>
            <person name="Kalinowski J."/>
            <person name="Ruckert C."/>
        </authorList>
    </citation>
    <scope>NUCLEOTIDE SEQUENCE</scope>
    <source>
        <strain evidence="2">CCM 7905</strain>
    </source>
</reference>
<comment type="caution">
    <text evidence="2">The sequence shown here is derived from an EMBL/GenBank/DDBJ whole genome shotgun (WGS) entry which is preliminary data.</text>
</comment>
<dbReference type="SUPFAM" id="SSF53474">
    <property type="entry name" value="alpha/beta-Hydrolases"/>
    <property type="match status" value="1"/>
</dbReference>
<organism evidence="2 3">
    <name type="scientific">Rhodococcoides trifolii</name>
    <dbReference type="NCBI Taxonomy" id="908250"/>
    <lineage>
        <taxon>Bacteria</taxon>
        <taxon>Bacillati</taxon>
        <taxon>Actinomycetota</taxon>
        <taxon>Actinomycetes</taxon>
        <taxon>Mycobacteriales</taxon>
        <taxon>Nocardiaceae</taxon>
        <taxon>Rhodococcoides</taxon>
    </lineage>
</organism>
<dbReference type="Gene3D" id="1.10.260.130">
    <property type="match status" value="1"/>
</dbReference>
<dbReference type="Gene3D" id="3.40.50.1820">
    <property type="entry name" value="alpha/beta hydrolase"/>
    <property type="match status" value="1"/>
</dbReference>
<evidence type="ECO:0000256" key="1">
    <source>
        <dbReference type="SAM" id="SignalP"/>
    </source>
</evidence>
<dbReference type="PANTHER" id="PTHR34853:SF1">
    <property type="entry name" value="LIPASE 5"/>
    <property type="match status" value="1"/>
</dbReference>
<dbReference type="PIRSF" id="PIRSF029171">
    <property type="entry name" value="Esterase_LipA"/>
    <property type="match status" value="1"/>
</dbReference>
<evidence type="ECO:0000313" key="2">
    <source>
        <dbReference type="EMBL" id="GGG28390.1"/>
    </source>
</evidence>
<dbReference type="InterPro" id="IPR029058">
    <property type="entry name" value="AB_hydrolase_fold"/>
</dbReference>
<dbReference type="EMBL" id="BMCU01000007">
    <property type="protein sequence ID" value="GGG28390.1"/>
    <property type="molecule type" value="Genomic_DNA"/>
</dbReference>
<accession>A0A917G8W4</accession>
<feature type="signal peptide" evidence="1">
    <location>
        <begin position="1"/>
        <end position="34"/>
    </location>
</feature>
<dbReference type="Pfam" id="PF03583">
    <property type="entry name" value="LIP"/>
    <property type="match status" value="1"/>
</dbReference>
<dbReference type="GO" id="GO:0004806">
    <property type="term" value="F:triacylglycerol lipase activity"/>
    <property type="evidence" value="ECO:0007669"/>
    <property type="project" value="InterPro"/>
</dbReference>
<keyword evidence="1" id="KW-0732">Signal</keyword>
<protein>
    <submittedName>
        <fullName evidence="2">Triacylglycerol lipase</fullName>
    </submittedName>
</protein>
<proteinExistence type="predicted"/>
<dbReference type="InterPro" id="IPR005152">
    <property type="entry name" value="Lipase_secreted"/>
</dbReference>
<dbReference type="GO" id="GO:0016042">
    <property type="term" value="P:lipid catabolic process"/>
    <property type="evidence" value="ECO:0007669"/>
    <property type="project" value="InterPro"/>
</dbReference>
<gene>
    <name evidence="2" type="ORF">GCM10007304_47820</name>
</gene>
<sequence length="429" mass="44898">MNRQVHDVRKARLSGALMVLIAAVSTLVAPTASAADFYTPPSPLPAGQNGDLINTGPSNLAISVPGIGGPLPGKATRLMYRSQDSNDKPVAVTGTYIDPSASWTGPGERPVVAFAPGTYGQGDNCAASKLLNNLISYTPPFGVMVEYEIVQIYTLLTQGVGVVITDYQGLGTPGNHTYVNRAAEAHAVLDSVRAAKNVRGTKISPTSPVGMWGFSQGGGAVAAAAELAPQYAPELTIKGTYAGAPPADLGATLAQVDGTILFGVIGYTLNGLRDSDPDIGPIIDQYTNDKGKAMLAAVSKQCIVETALSVGFHRTNEYLKDGRSLSQTLGDIPKAQEILAKNKIGERTPNSPVYIDSGTSDDIVPHGQAVDLARDWCAKGANVTLNRQLYPAIFPGLALGHLLPDFLGLPAANKWFFDQLTNKPSGGNC</sequence>
<reference evidence="2" key="2">
    <citation type="submission" date="2020-09" db="EMBL/GenBank/DDBJ databases">
        <authorList>
            <person name="Sun Q."/>
            <person name="Sedlacek I."/>
        </authorList>
    </citation>
    <scope>NUCLEOTIDE SEQUENCE</scope>
    <source>
        <strain evidence="2">CCM 7905</strain>
    </source>
</reference>